<feature type="compositionally biased region" description="Polar residues" evidence="1">
    <location>
        <begin position="270"/>
        <end position="291"/>
    </location>
</feature>
<feature type="region of interest" description="Disordered" evidence="1">
    <location>
        <begin position="255"/>
        <end position="389"/>
    </location>
</feature>
<protein>
    <recommendedName>
        <fullName evidence="2">WW domain-containing protein</fullName>
    </recommendedName>
</protein>
<feature type="region of interest" description="Disordered" evidence="1">
    <location>
        <begin position="46"/>
        <end position="75"/>
    </location>
</feature>
<name>A0A6A7AGY2_9PLEO</name>
<feature type="domain" description="WW" evidence="2">
    <location>
        <begin position="13"/>
        <end position="47"/>
    </location>
</feature>
<dbReference type="OrthoDB" id="3789964at2759"/>
<organism evidence="3 4">
    <name type="scientific">Ophiobolus disseminans</name>
    <dbReference type="NCBI Taxonomy" id="1469910"/>
    <lineage>
        <taxon>Eukaryota</taxon>
        <taxon>Fungi</taxon>
        <taxon>Dikarya</taxon>
        <taxon>Ascomycota</taxon>
        <taxon>Pezizomycotina</taxon>
        <taxon>Dothideomycetes</taxon>
        <taxon>Pleosporomycetidae</taxon>
        <taxon>Pleosporales</taxon>
        <taxon>Pleosporineae</taxon>
        <taxon>Phaeosphaeriaceae</taxon>
        <taxon>Ophiobolus</taxon>
    </lineage>
</organism>
<evidence type="ECO:0000259" key="2">
    <source>
        <dbReference type="PROSITE" id="PS50020"/>
    </source>
</evidence>
<dbReference type="SUPFAM" id="SSF51045">
    <property type="entry name" value="WW domain"/>
    <property type="match status" value="1"/>
</dbReference>
<reference evidence="3" key="1">
    <citation type="journal article" date="2020" name="Stud. Mycol.">
        <title>101 Dothideomycetes genomes: a test case for predicting lifestyles and emergence of pathogens.</title>
        <authorList>
            <person name="Haridas S."/>
            <person name="Albert R."/>
            <person name="Binder M."/>
            <person name="Bloem J."/>
            <person name="Labutti K."/>
            <person name="Salamov A."/>
            <person name="Andreopoulos B."/>
            <person name="Baker S."/>
            <person name="Barry K."/>
            <person name="Bills G."/>
            <person name="Bluhm B."/>
            <person name="Cannon C."/>
            <person name="Castanera R."/>
            <person name="Culley D."/>
            <person name="Daum C."/>
            <person name="Ezra D."/>
            <person name="Gonzalez J."/>
            <person name="Henrissat B."/>
            <person name="Kuo A."/>
            <person name="Liang C."/>
            <person name="Lipzen A."/>
            <person name="Lutzoni F."/>
            <person name="Magnuson J."/>
            <person name="Mondo S."/>
            <person name="Nolan M."/>
            <person name="Ohm R."/>
            <person name="Pangilinan J."/>
            <person name="Park H.-J."/>
            <person name="Ramirez L."/>
            <person name="Alfaro M."/>
            <person name="Sun H."/>
            <person name="Tritt A."/>
            <person name="Yoshinaga Y."/>
            <person name="Zwiers L.-H."/>
            <person name="Turgeon B."/>
            <person name="Goodwin S."/>
            <person name="Spatafora J."/>
            <person name="Crous P."/>
            <person name="Grigoriev I."/>
        </authorList>
    </citation>
    <scope>NUCLEOTIDE SEQUENCE</scope>
    <source>
        <strain evidence="3">CBS 113818</strain>
    </source>
</reference>
<dbReference type="CDD" id="cd00201">
    <property type="entry name" value="WW"/>
    <property type="match status" value="1"/>
</dbReference>
<dbReference type="SMART" id="SM00456">
    <property type="entry name" value="WW"/>
    <property type="match status" value="1"/>
</dbReference>
<feature type="region of interest" description="Disordered" evidence="1">
    <location>
        <begin position="179"/>
        <end position="241"/>
    </location>
</feature>
<feature type="compositionally biased region" description="Low complexity" evidence="1">
    <location>
        <begin position="221"/>
        <end position="234"/>
    </location>
</feature>
<dbReference type="AlphaFoldDB" id="A0A6A7AGY2"/>
<feature type="compositionally biased region" description="Polar residues" evidence="1">
    <location>
        <begin position="99"/>
        <end position="118"/>
    </location>
</feature>
<evidence type="ECO:0000313" key="4">
    <source>
        <dbReference type="Proteomes" id="UP000799424"/>
    </source>
</evidence>
<dbReference type="InterPro" id="IPR001202">
    <property type="entry name" value="WW_dom"/>
</dbReference>
<feature type="compositionally biased region" description="Low complexity" evidence="1">
    <location>
        <begin position="182"/>
        <end position="203"/>
    </location>
</feature>
<feature type="compositionally biased region" description="Pro residues" evidence="1">
    <location>
        <begin position="260"/>
        <end position="269"/>
    </location>
</feature>
<dbReference type="EMBL" id="MU006217">
    <property type="protein sequence ID" value="KAF2832403.1"/>
    <property type="molecule type" value="Genomic_DNA"/>
</dbReference>
<dbReference type="Proteomes" id="UP000799424">
    <property type="component" value="Unassembled WGS sequence"/>
</dbReference>
<feature type="region of interest" description="Disordered" evidence="1">
    <location>
        <begin position="99"/>
        <end position="163"/>
    </location>
</feature>
<accession>A0A6A7AGY2</accession>
<gene>
    <name evidence="3" type="ORF">CC86DRAFT_462701</name>
</gene>
<dbReference type="PROSITE" id="PS01159">
    <property type="entry name" value="WW_DOMAIN_1"/>
    <property type="match status" value="1"/>
</dbReference>
<dbReference type="Pfam" id="PF00397">
    <property type="entry name" value="WW"/>
    <property type="match status" value="1"/>
</dbReference>
<evidence type="ECO:0000313" key="3">
    <source>
        <dbReference type="EMBL" id="KAF2832403.1"/>
    </source>
</evidence>
<keyword evidence="4" id="KW-1185">Reference proteome</keyword>
<proteinExistence type="predicted"/>
<dbReference type="PROSITE" id="PS50020">
    <property type="entry name" value="WW_DOMAIN_2"/>
    <property type="match status" value="1"/>
</dbReference>
<dbReference type="InterPro" id="IPR036020">
    <property type="entry name" value="WW_dom_sf"/>
</dbReference>
<feature type="compositionally biased region" description="Low complexity" evidence="1">
    <location>
        <begin position="119"/>
        <end position="163"/>
    </location>
</feature>
<feature type="compositionally biased region" description="Low complexity" evidence="1">
    <location>
        <begin position="296"/>
        <end position="366"/>
    </location>
</feature>
<evidence type="ECO:0000256" key="1">
    <source>
        <dbReference type="SAM" id="MobiDB-lite"/>
    </source>
</evidence>
<feature type="compositionally biased region" description="Low complexity" evidence="1">
    <location>
        <begin position="53"/>
        <end position="75"/>
    </location>
</feature>
<dbReference type="Gene3D" id="2.20.70.10">
    <property type="match status" value="1"/>
</dbReference>
<sequence>MNYNISTPSPGNVITPLGWKAEWSPEYARYFYVNINTKESTWVLPAAPPPLQQPQRLPQRKPVPTQLSQPQPQPQPQIIAPVAQRAFVESYATQPPQISTGYFPTVQSPTIQPQPQYVQSPAPSHQQNPQQQFPQAPQQQLSYTQSPAPVQPLPQQQHAPVHVPQPQYSQLPIAVQTEPSLQQHKQPPQQQYPQPHQYAQQQPYPTPPASGGQQYSPFPIPGQQGQQNNFGPGIATPNSNHMSLVNQQQYPQLQQTFSPPATPISPNPQQPMYTPMNTNPNARLASPQGNVLYSVPQQHGFQGQPQPQPQYQPIQPQHQSQSHPQYAMQQPQRQAQQPPNQVQPNRRTSMVGSSLMGGSMMNKMSSKFTQLQKGVSGAPPTAANSNGKAPADWKKWAKRGAIGVAGIGALALGVDAAGDMFSGAEALGGGGDFSGGGDMFGGGEDFSGGGEDFSGGGYDGGGDAAAAMDAQTAVDASNAQLGMEQMGQENAMMLTDPVGTEYTAAATDAQVNDFTYSLV</sequence>